<gene>
    <name evidence="1" type="ORF">RAE19_18880</name>
</gene>
<dbReference type="EMBL" id="JAVBIK010000003">
    <property type="protein sequence ID" value="MDT7520712.1"/>
    <property type="molecule type" value="Genomic_DNA"/>
</dbReference>
<keyword evidence="2" id="KW-1185">Reference proteome</keyword>
<reference evidence="1 2" key="1">
    <citation type="submission" date="2023-08" db="EMBL/GenBank/DDBJ databases">
        <title>Rhodoferax potami sp. nov. and Rhodoferax mekongensis sp. nov., isolated from the Mekong River in Thailand.</title>
        <authorList>
            <person name="Kitikhun S."/>
            <person name="Charoenyingcharoen P."/>
            <person name="Siriarchawattana P."/>
            <person name="Likhitrattanapisal S."/>
            <person name="Nilsakha T."/>
            <person name="Chanpet A."/>
            <person name="Rattanawaree P."/>
            <person name="Ingsriswang S."/>
        </authorList>
    </citation>
    <scope>NUCLEOTIDE SEQUENCE [LARGE SCALE GENOMIC DNA]</scope>
    <source>
        <strain evidence="1 2">TBRC 17660</strain>
    </source>
</reference>
<evidence type="ECO:0000313" key="1">
    <source>
        <dbReference type="EMBL" id="MDT7520712.1"/>
    </source>
</evidence>
<proteinExistence type="predicted"/>
<dbReference type="RefSeq" id="WP_313876380.1">
    <property type="nucleotide sequence ID" value="NZ_JAVBIK010000003.1"/>
</dbReference>
<accession>A0ABU3KU37</accession>
<dbReference type="Proteomes" id="UP001321700">
    <property type="component" value="Unassembled WGS sequence"/>
</dbReference>
<name>A0ABU3KU37_9BURK</name>
<organism evidence="1 2">
    <name type="scientific">Rhodoferax potami</name>
    <dbReference type="NCBI Taxonomy" id="3068338"/>
    <lineage>
        <taxon>Bacteria</taxon>
        <taxon>Pseudomonadati</taxon>
        <taxon>Pseudomonadota</taxon>
        <taxon>Betaproteobacteria</taxon>
        <taxon>Burkholderiales</taxon>
        <taxon>Comamonadaceae</taxon>
        <taxon>Rhodoferax</taxon>
    </lineage>
</organism>
<sequence>MEFSKLNLLETFDYYDESISLIDLIESAIKEQLLRHREIKLCRHSACNQDGPIYIKSKYGLLKIALQILFDSFPTGNLPLKIDVEMLPGDKKFVALSGNVGGGDRLKQIGEPELQVLPHLNSTILLDLASLITNLHGGQLEVLKCRVGNCPRSDIYSFLLMLPICNYLKINDSLSKPRNTVLKPTGGVNVHSGINSDLPITFSLSRQEIEYLNEIALNLADREI</sequence>
<protein>
    <submittedName>
        <fullName evidence="1">Uncharacterized protein</fullName>
    </submittedName>
</protein>
<comment type="caution">
    <text evidence="1">The sequence shown here is derived from an EMBL/GenBank/DDBJ whole genome shotgun (WGS) entry which is preliminary data.</text>
</comment>
<evidence type="ECO:0000313" key="2">
    <source>
        <dbReference type="Proteomes" id="UP001321700"/>
    </source>
</evidence>